<dbReference type="InterPro" id="IPR040398">
    <property type="entry name" value="Not1"/>
</dbReference>
<evidence type="ECO:0000256" key="7">
    <source>
        <dbReference type="ARBA" id="ARBA00074459"/>
    </source>
</evidence>
<evidence type="ECO:0000259" key="12">
    <source>
        <dbReference type="Pfam" id="PF16417"/>
    </source>
</evidence>
<dbReference type="Gene3D" id="1.25.40.800">
    <property type="match status" value="1"/>
</dbReference>
<sequence>MEVYHKFFRRLVTSHTNTIFSPISKQPDNPSEYRLLIQHVKELANSPGEAKAKFADCIGSSDNQVFRDFDLAIFMRHFDLDGLERSILALGFKSSAKPELRSKAHDILMTSFQSLLEILANPSKHQDMRASSLALFLQQYFSEPSPPYFDTTAKLGLSYAARTRYKDSTLPEEIARVTDPIEKLRQQESLVGIFQAAGPSSTSSVDACRKVLRMKWKVELTEEEVADVLTLMATSVNPSEWNGEVFVNAILAENIGESFDWNAVIGCLDRPEFLIQQVDGFVVVVDVLRTAAAKSSTKFDISKLWGGRWVHYMPQLHIFKAYLAIPPERFDVSKVPGLRKVLTQEDFASAPSAIKALAESLETQKLVSSEAVATLFHLGTDVTLPPEVREDGYKNIERAAKFTPELLIFGAFQMPKPWSQNLEHLVLQLFDLFFHSHTSYQLVFWKLWKEQKGFVAQQFVSYHSRDPLQLTRILDIVNDIRCLNDLLEITHELALGFVLDLAALAARRDYLNLERWLQESLVKYGAPFTLQCYRFLKFKADAECAQNREGGPLRTVSLSVGPVNTFLQFLEKSNIQPSPEQHQLIVAAQRVTVQAYPRLINMNQGHDIIIIQNNAEGNNFSQKVDSRMQQMFKKLYSQEIQIREIVQFLRGLKDSDDPESQDLFACMVHGLFDEYHCYPSYPLSALATTAVLFGSIIAYKLIDGIPLNVALGMVLEAVKHPADNPMYKFGLQALMNFPTRFSEWRGFCGVLVQIPGLHGTDVYRVAEQVIAEPGERGQQAAIHTEQPVNGNIEQQDGSPSLQNGTVEPEPAPPSAPPFQSLHADPPIHDPSWYEEPAEEVQDKVLFILNNLSASNIDQKLKDLCDQLKEQHHQWFADYLVVQRAKTEPNYQQLYLELLDKLNHKGLMAEVLRETYINIIRILNSESTMQNLQERNYLKNLASWLGGLTIARDKPIKFKNISFRDLLLEGYDTNRLLVVIPFTCKVLEQAAKSMVFKPPNPWLMAIVKLLAELYLYADIKIQSKFEIEFLCGHLELDIKSVEAAADIRERPIKEEEIVPIGHLADELGGLELERHGRFSPTTMTAKLPNLANQIQVNSALPMLIQHPELRRIMQAALDRAIREIITPVVERSVTIASISTTQLVLKDFGTEGNEEKMRKAAHNLVQTAAAGLAQVTCKEPLRMSIANNLRQILVQQGFAEQQIPEPAISMCVNDNIDLCCQIIEKAAQERAIPEIDESLAQAFLQRKRYRESRTTQPFLDPTTSRYAIQYLPEPFRLKAGGLTPQQLAVYENFATMPPRPAAPTDSVRIPSGDILNEYIAMPPAPTEPPAAPLTQTRPSQAQPLAPIQPPVPNDQRALLDKINVSARQAEHFVEEMPKDNQMFKQMNSIIEIAQNAGTVQVPVRAAQLICNLLYTDTLKRLQIEAFVIMLQKLCEMSSTTNKEVVTWLMAQDDERMFNVPVTVMLVKRNLLSLSHLDISVARHIIARKPHSVEFLSDLIREMVSTEHPIAYRCDFASSVAAVGQILSAEPSHKAAQALIHELQIAAPFEHIAEDRYQMRYIFSEWVRLYLHVQTNEKSLAAFVLQLHQLNVMGDTTSVTAFLRTCIEVGIAEYEAVEAEVRIRDTRADQGYVSVDALAKLIVTIVKYHQEEEGNLTKPGLLRSILSLIIVLFNHYYETSGDGFPQKLFFRLFSTLLYEFKQALADLEPYNKGILFAFRDCFLVLRPAHFPAFTLCWITIVSHRFFMPQMLSLPNQTGWAEYTAILETVLEHLGRLLNQPELPMVVRILYRGVLRTLLILHHDFPEFLAQYHFLLCEAIPPACVQLRNLILSAYPQSASDVPDPFRQNLKVELLAEMRIRPRISGDVFKALRDTGLQELLQMAINGSSLNEEMLKTVISACETPYRTHTGIEYAVNLPIMNALVLYLGMIATETGSEPAIQLQSVPATILMRLGFDLSIEGRYYLLNSIANHLRDPNSHTGFFSSFLLGVFNQSQGHPSELDIRQQVTRVLLERLIVHRPHPWGVIITLLDLIKSQKYEFWNLDFVKNSPEVGQWVRALAGHLIRANPEDTD</sequence>
<evidence type="ECO:0000313" key="16">
    <source>
        <dbReference type="Proteomes" id="UP000267821"/>
    </source>
</evidence>
<dbReference type="PANTHER" id="PTHR13162">
    <property type="entry name" value="CCR4-NOT TRANSCRIPTION COMPLEX"/>
    <property type="match status" value="1"/>
</dbReference>
<dbReference type="InterPro" id="IPR032193">
    <property type="entry name" value="CNOT1_TTP_bind"/>
</dbReference>
<feature type="region of interest" description="Disordered" evidence="8">
    <location>
        <begin position="788"/>
        <end position="832"/>
    </location>
</feature>
<dbReference type="GO" id="GO:0060090">
    <property type="term" value="F:molecular adaptor activity"/>
    <property type="evidence" value="ECO:0007669"/>
    <property type="project" value="TreeGrafter"/>
</dbReference>
<dbReference type="PANTHER" id="PTHR13162:SF8">
    <property type="entry name" value="CCR4-NOT TRANSCRIPTION COMPLEX SUBUNIT 1"/>
    <property type="match status" value="1"/>
</dbReference>
<dbReference type="Gene3D" id="1.25.40.180">
    <property type="match status" value="1"/>
</dbReference>
<dbReference type="STRING" id="1051890.A0A3N4LH47"/>
<dbReference type="Pfam" id="PF16418">
    <property type="entry name" value="CNOT1_HEAT"/>
    <property type="match status" value="1"/>
</dbReference>
<evidence type="ECO:0000256" key="4">
    <source>
        <dbReference type="ARBA" id="ARBA00023163"/>
    </source>
</evidence>
<dbReference type="FunFam" id="1.25.40.180:FF:000012">
    <property type="entry name" value="Ccr4-Not transcription complex subunit"/>
    <property type="match status" value="1"/>
</dbReference>
<evidence type="ECO:0000259" key="10">
    <source>
        <dbReference type="Pfam" id="PF12842"/>
    </source>
</evidence>
<feature type="domain" description="CCR4-NOT transcription complex subunit 1-like NOT1 connector" evidence="14">
    <location>
        <begin position="1376"/>
        <end position="1541"/>
    </location>
</feature>
<keyword evidence="4" id="KW-0804">Transcription</keyword>
<evidence type="ECO:0000313" key="15">
    <source>
        <dbReference type="EMBL" id="RPB21028.1"/>
    </source>
</evidence>
<evidence type="ECO:0000259" key="14">
    <source>
        <dbReference type="Pfam" id="PF25097"/>
    </source>
</evidence>
<dbReference type="GO" id="GO:0017148">
    <property type="term" value="P:negative regulation of translation"/>
    <property type="evidence" value="ECO:0007669"/>
    <property type="project" value="InterPro"/>
</dbReference>
<keyword evidence="16" id="KW-1185">Reference proteome</keyword>
<dbReference type="InParanoid" id="A0A3N4LH47"/>
<dbReference type="InterPro" id="IPR038535">
    <property type="entry name" value="CNOT1_TTP_bind_sf"/>
</dbReference>
<dbReference type="InterPro" id="IPR007196">
    <property type="entry name" value="CCR4-Not_Not1_C"/>
</dbReference>
<feature type="domain" description="CCR4-NOT transcription complex subunit 1 HEAT repeat" evidence="13">
    <location>
        <begin position="424"/>
        <end position="571"/>
    </location>
</feature>
<name>A0A3N4LH47_9PEZI</name>
<dbReference type="Pfam" id="PF12842">
    <property type="entry name" value="DUF3819"/>
    <property type="match status" value="1"/>
</dbReference>
<feature type="domain" description="CCR4-NOT transcription complex subunit 1 TTP binding" evidence="12">
    <location>
        <begin position="617"/>
        <end position="760"/>
    </location>
</feature>
<feature type="domain" description="CCR4-NOT transcription complex subunit 1 CAF1-binding" evidence="11">
    <location>
        <begin position="833"/>
        <end position="1054"/>
    </location>
</feature>
<keyword evidence="2" id="KW-0678">Repressor</keyword>
<comment type="function">
    <text evidence="6">Acts as a component of the CCR4-NOT core complex, which in the nucleus seems to be a general transcription factor, and in the cytoplasm the major mRNA deadenylase involved in mRNA turnover. The NOT protein subcomplex negatively regulates the basal and activated transcription of many genes. Preferentially affects TC-type TATA element-dependent transcription. Could directly or indirectly inhibit component(s) of the general transcription machinery.</text>
</comment>
<keyword evidence="3" id="KW-0805">Transcription regulation</keyword>
<dbReference type="Pfam" id="PF25097">
    <property type="entry name" value="ARM_Cnot1"/>
    <property type="match status" value="1"/>
</dbReference>
<proteinExistence type="predicted"/>
<dbReference type="Pfam" id="PF16417">
    <property type="entry name" value="CNOT1_TTP_bind"/>
    <property type="match status" value="1"/>
</dbReference>
<dbReference type="Gene3D" id="1.25.40.840">
    <property type="entry name" value="CCR4-NOT transcription complex subunit 1 TTP binding domain"/>
    <property type="match status" value="1"/>
</dbReference>
<evidence type="ECO:0000256" key="2">
    <source>
        <dbReference type="ARBA" id="ARBA00022491"/>
    </source>
</evidence>
<evidence type="ECO:0000259" key="9">
    <source>
        <dbReference type="Pfam" id="PF04054"/>
    </source>
</evidence>
<dbReference type="InterPro" id="IPR032194">
    <property type="entry name" value="CNOT1_HEAT"/>
</dbReference>
<feature type="domain" description="CCR4-Not complex component Not1 C-terminal" evidence="9">
    <location>
        <begin position="1699"/>
        <end position="2057"/>
    </location>
</feature>
<dbReference type="GO" id="GO:0005634">
    <property type="term" value="C:nucleus"/>
    <property type="evidence" value="ECO:0007669"/>
    <property type="project" value="UniProtKB-SubCell"/>
</dbReference>
<dbReference type="OrthoDB" id="1933107at2759"/>
<dbReference type="FunCoup" id="A0A3N4LH47">
    <property type="interactions" value="1224"/>
</dbReference>
<evidence type="ECO:0000256" key="1">
    <source>
        <dbReference type="ARBA" id="ARBA00004123"/>
    </source>
</evidence>
<feature type="region of interest" description="Disordered" evidence="8">
    <location>
        <begin position="1323"/>
        <end position="1342"/>
    </location>
</feature>
<dbReference type="InterPro" id="IPR055454">
    <property type="entry name" value="CNOT1-like_NOT1_connector"/>
</dbReference>
<dbReference type="Proteomes" id="UP000267821">
    <property type="component" value="Unassembled WGS sequence"/>
</dbReference>
<dbReference type="GO" id="GO:0000932">
    <property type="term" value="C:P-body"/>
    <property type="evidence" value="ECO:0007669"/>
    <property type="project" value="TreeGrafter"/>
</dbReference>
<feature type="domain" description="CCR4-NOT transcription complex subunit 1" evidence="10">
    <location>
        <begin position="1106"/>
        <end position="1249"/>
    </location>
</feature>
<evidence type="ECO:0000259" key="13">
    <source>
        <dbReference type="Pfam" id="PF16418"/>
    </source>
</evidence>
<dbReference type="GO" id="GO:0030015">
    <property type="term" value="C:CCR4-NOT core complex"/>
    <property type="evidence" value="ECO:0007669"/>
    <property type="project" value="InterPro"/>
</dbReference>
<feature type="compositionally biased region" description="Polar residues" evidence="8">
    <location>
        <begin position="1332"/>
        <end position="1341"/>
    </location>
</feature>
<evidence type="ECO:0000256" key="3">
    <source>
        <dbReference type="ARBA" id="ARBA00023015"/>
    </source>
</evidence>
<comment type="subcellular location">
    <subcellularLocation>
        <location evidence="1">Nucleus</location>
    </subcellularLocation>
</comment>
<feature type="compositionally biased region" description="Polar residues" evidence="8">
    <location>
        <begin position="788"/>
        <end position="805"/>
    </location>
</feature>
<protein>
    <recommendedName>
        <fullName evidence="7">General negative regulator of transcription subunit 1</fullName>
    </recommendedName>
</protein>
<dbReference type="InterPro" id="IPR024557">
    <property type="entry name" value="CNOT1_dom_4"/>
</dbReference>
<organism evidence="15 16">
    <name type="scientific">Terfezia boudieri ATCC MYA-4762</name>
    <dbReference type="NCBI Taxonomy" id="1051890"/>
    <lineage>
        <taxon>Eukaryota</taxon>
        <taxon>Fungi</taxon>
        <taxon>Dikarya</taxon>
        <taxon>Ascomycota</taxon>
        <taxon>Pezizomycotina</taxon>
        <taxon>Pezizomycetes</taxon>
        <taxon>Pezizales</taxon>
        <taxon>Pezizaceae</taxon>
        <taxon>Terfezia</taxon>
    </lineage>
</organism>
<evidence type="ECO:0000256" key="5">
    <source>
        <dbReference type="ARBA" id="ARBA00023242"/>
    </source>
</evidence>
<dbReference type="CDD" id="cd20710">
    <property type="entry name" value="NOT1_connector"/>
    <property type="match status" value="1"/>
</dbReference>
<dbReference type="Pfam" id="PF04054">
    <property type="entry name" value="Not1"/>
    <property type="match status" value="1"/>
</dbReference>
<dbReference type="EMBL" id="ML121564">
    <property type="protein sequence ID" value="RPB21028.1"/>
    <property type="molecule type" value="Genomic_DNA"/>
</dbReference>
<gene>
    <name evidence="15" type="ORF">L211DRAFT_791160</name>
</gene>
<accession>A0A3N4LH47</accession>
<dbReference type="Pfam" id="PF16415">
    <property type="entry name" value="CNOT1_CAF1_bind"/>
    <property type="match status" value="1"/>
</dbReference>
<reference evidence="15 16" key="1">
    <citation type="journal article" date="2018" name="Nat. Ecol. Evol.">
        <title>Pezizomycetes genomes reveal the molecular basis of ectomycorrhizal truffle lifestyle.</title>
        <authorList>
            <person name="Murat C."/>
            <person name="Payen T."/>
            <person name="Noel B."/>
            <person name="Kuo A."/>
            <person name="Morin E."/>
            <person name="Chen J."/>
            <person name="Kohler A."/>
            <person name="Krizsan K."/>
            <person name="Balestrini R."/>
            <person name="Da Silva C."/>
            <person name="Montanini B."/>
            <person name="Hainaut M."/>
            <person name="Levati E."/>
            <person name="Barry K.W."/>
            <person name="Belfiori B."/>
            <person name="Cichocki N."/>
            <person name="Clum A."/>
            <person name="Dockter R.B."/>
            <person name="Fauchery L."/>
            <person name="Guy J."/>
            <person name="Iotti M."/>
            <person name="Le Tacon F."/>
            <person name="Lindquist E.A."/>
            <person name="Lipzen A."/>
            <person name="Malagnac F."/>
            <person name="Mello A."/>
            <person name="Molinier V."/>
            <person name="Miyauchi S."/>
            <person name="Poulain J."/>
            <person name="Riccioni C."/>
            <person name="Rubini A."/>
            <person name="Sitrit Y."/>
            <person name="Splivallo R."/>
            <person name="Traeger S."/>
            <person name="Wang M."/>
            <person name="Zifcakova L."/>
            <person name="Wipf D."/>
            <person name="Zambonelli A."/>
            <person name="Paolocci F."/>
            <person name="Nowrousian M."/>
            <person name="Ottonello S."/>
            <person name="Baldrian P."/>
            <person name="Spatafora J.W."/>
            <person name="Henrissat B."/>
            <person name="Nagy L.G."/>
            <person name="Aury J.M."/>
            <person name="Wincker P."/>
            <person name="Grigoriev I.V."/>
            <person name="Bonfante P."/>
            <person name="Martin F.M."/>
        </authorList>
    </citation>
    <scope>NUCLEOTIDE SEQUENCE [LARGE SCALE GENOMIC DNA]</scope>
    <source>
        <strain evidence="15 16">ATCC MYA-4762</strain>
    </source>
</reference>
<evidence type="ECO:0000256" key="6">
    <source>
        <dbReference type="ARBA" id="ARBA00059181"/>
    </source>
</evidence>
<keyword evidence="5" id="KW-0539">Nucleus</keyword>
<evidence type="ECO:0000259" key="11">
    <source>
        <dbReference type="Pfam" id="PF16415"/>
    </source>
</evidence>
<dbReference type="InterPro" id="IPR032191">
    <property type="entry name" value="CNOT1_CAF1_bind"/>
</dbReference>
<dbReference type="Gene3D" id="1.25.40.790">
    <property type="match status" value="1"/>
</dbReference>
<dbReference type="GO" id="GO:0000289">
    <property type="term" value="P:nuclear-transcribed mRNA poly(A) tail shortening"/>
    <property type="evidence" value="ECO:0007669"/>
    <property type="project" value="UniProtKB-ARBA"/>
</dbReference>
<evidence type="ECO:0000256" key="8">
    <source>
        <dbReference type="SAM" id="MobiDB-lite"/>
    </source>
</evidence>